<protein>
    <recommendedName>
        <fullName evidence="4">Phage holin family protein</fullName>
    </recommendedName>
</protein>
<evidence type="ECO:0000256" key="1">
    <source>
        <dbReference type="SAM" id="Phobius"/>
    </source>
</evidence>
<feature type="transmembrane region" description="Helical" evidence="1">
    <location>
        <begin position="79"/>
        <end position="100"/>
    </location>
</feature>
<dbReference type="InterPro" id="IPR009937">
    <property type="entry name" value="Phage_holin_3_6"/>
</dbReference>
<dbReference type="EMBL" id="MLCA01000011">
    <property type="protein sequence ID" value="MEE7493186.1"/>
    <property type="molecule type" value="Genomic_DNA"/>
</dbReference>
<keyword evidence="1" id="KW-0812">Transmembrane</keyword>
<proteinExistence type="predicted"/>
<dbReference type="Pfam" id="PF07332">
    <property type="entry name" value="Phage_holin_3_6"/>
    <property type="match status" value="1"/>
</dbReference>
<keyword evidence="1" id="KW-0472">Membrane</keyword>
<dbReference type="Proteomes" id="UP001355206">
    <property type="component" value="Unassembled WGS sequence"/>
</dbReference>
<comment type="caution">
    <text evidence="2">The sequence shown here is derived from an EMBL/GenBank/DDBJ whole genome shotgun (WGS) entry which is preliminary data.</text>
</comment>
<accession>A0ABU7TUP8</accession>
<reference evidence="2 3" key="1">
    <citation type="journal article" date="2012" name="Genet. Mol. Biol.">
        <title>Analysis of 16S rRNA and mxaF genes revealing insights into Methylobacterium niche-specific plant association.</title>
        <authorList>
            <person name="Dourado M.N."/>
            <person name="Andreote F.D."/>
            <person name="Dini-Andreote F."/>
            <person name="Conti R."/>
            <person name="Araujo J.M."/>
            <person name="Araujo W.L."/>
        </authorList>
    </citation>
    <scope>NUCLEOTIDE SEQUENCE [LARGE SCALE GENOMIC DNA]</scope>
    <source>
        <strain evidence="2 3">TC3-10</strain>
    </source>
</reference>
<evidence type="ECO:0000313" key="2">
    <source>
        <dbReference type="EMBL" id="MEE7493186.1"/>
    </source>
</evidence>
<keyword evidence="1" id="KW-1133">Transmembrane helix</keyword>
<name>A0ABU7TUP8_9HYPH</name>
<gene>
    <name evidence="2" type="ORF">MOTC310_23095</name>
</gene>
<sequence length="129" mass="13729">MRQPPDGTLALLIAALREGTAHVEALLTLARTEVDGNFRAIVSLIAIVGTIPVLLIVTFFLGLDAAVKLLAVPLGAEAPAALIVAAPFLVIALGLGWMGARRMALSNLEPWRTWRQVKQDVREVTRAGA</sequence>
<keyword evidence="3" id="KW-1185">Reference proteome</keyword>
<evidence type="ECO:0008006" key="4">
    <source>
        <dbReference type="Google" id="ProtNLM"/>
    </source>
</evidence>
<dbReference type="RefSeq" id="WP_331303442.1">
    <property type="nucleotide sequence ID" value="NZ_MLCA01000011.1"/>
</dbReference>
<evidence type="ECO:0000313" key="3">
    <source>
        <dbReference type="Proteomes" id="UP001355206"/>
    </source>
</evidence>
<organism evidence="2 3">
    <name type="scientific">Methylobacterium oryzae</name>
    <dbReference type="NCBI Taxonomy" id="334852"/>
    <lineage>
        <taxon>Bacteria</taxon>
        <taxon>Pseudomonadati</taxon>
        <taxon>Pseudomonadota</taxon>
        <taxon>Alphaproteobacteria</taxon>
        <taxon>Hyphomicrobiales</taxon>
        <taxon>Methylobacteriaceae</taxon>
        <taxon>Methylobacterium</taxon>
    </lineage>
</organism>
<feature type="transmembrane region" description="Helical" evidence="1">
    <location>
        <begin position="41"/>
        <end position="67"/>
    </location>
</feature>